<sequence length="117" mass="13152">MRTFKLVDGDIVFDNNGELVMVEGKEEEAQSLERIFSANVREFFLDPDHGFDFDLLKTKRPDKNLIRLGLIAAATQDDRAKTVTATTIEFDNSARSLAIGFKIITKTGNTIESEVRL</sequence>
<dbReference type="Proteomes" id="UP001163550">
    <property type="component" value="Chromosome"/>
</dbReference>
<name>A0ABY6HBT0_9FIRM</name>
<evidence type="ECO:0000313" key="1">
    <source>
        <dbReference type="EMBL" id="UYO61800.1"/>
    </source>
</evidence>
<proteinExistence type="predicted"/>
<evidence type="ECO:0000313" key="2">
    <source>
        <dbReference type="Proteomes" id="UP001163550"/>
    </source>
</evidence>
<dbReference type="RefSeq" id="WP_263992591.1">
    <property type="nucleotide sequence ID" value="NZ_CP087994.1"/>
</dbReference>
<gene>
    <name evidence="1" type="ORF">LNN31_13545</name>
</gene>
<accession>A0ABY6HBT0</accession>
<dbReference type="Pfam" id="PF10934">
    <property type="entry name" value="Sheath_initiator"/>
    <property type="match status" value="1"/>
</dbReference>
<keyword evidence="2" id="KW-1185">Reference proteome</keyword>
<protein>
    <submittedName>
        <fullName evidence="1">DUF2634 domain-containing protein</fullName>
    </submittedName>
</protein>
<reference evidence="1" key="1">
    <citation type="submission" date="2021-11" db="EMBL/GenBank/DDBJ databases">
        <title>Isoprene-degrading acetogen.</title>
        <authorList>
            <person name="Yang Y."/>
            <person name="Jin H."/>
            <person name="Yan J."/>
        </authorList>
    </citation>
    <scope>NUCLEOTIDE SEQUENCE</scope>
    <source>
        <strain evidence="1">Berkeley</strain>
    </source>
</reference>
<organism evidence="1 2">
    <name type="scientific">Acetobacterium wieringae</name>
    <dbReference type="NCBI Taxonomy" id="52694"/>
    <lineage>
        <taxon>Bacteria</taxon>
        <taxon>Bacillati</taxon>
        <taxon>Bacillota</taxon>
        <taxon>Clostridia</taxon>
        <taxon>Eubacteriales</taxon>
        <taxon>Eubacteriaceae</taxon>
        <taxon>Acetobacterium</taxon>
    </lineage>
</organism>
<dbReference type="InterPro" id="IPR020288">
    <property type="entry name" value="Sheath_initiator"/>
</dbReference>
<dbReference type="EMBL" id="CP087994">
    <property type="protein sequence ID" value="UYO61800.1"/>
    <property type="molecule type" value="Genomic_DNA"/>
</dbReference>